<evidence type="ECO:0000259" key="12">
    <source>
        <dbReference type="Pfam" id="PF00593"/>
    </source>
</evidence>
<evidence type="ECO:0000256" key="5">
    <source>
        <dbReference type="ARBA" id="ARBA00023077"/>
    </source>
</evidence>
<feature type="region of interest" description="Disordered" evidence="10">
    <location>
        <begin position="32"/>
        <end position="52"/>
    </location>
</feature>
<dbReference type="InterPro" id="IPR037066">
    <property type="entry name" value="Plug_dom_sf"/>
</dbReference>
<feature type="chain" id="PRO_5045562980" evidence="11">
    <location>
        <begin position="28"/>
        <end position="1016"/>
    </location>
</feature>
<dbReference type="Proteomes" id="UP001162881">
    <property type="component" value="Unassembled WGS sequence"/>
</dbReference>
<dbReference type="InterPro" id="IPR036942">
    <property type="entry name" value="Beta-barrel_TonB_sf"/>
</dbReference>
<organism evidence="14 15">
    <name type="scientific">Novosphingobium organovorum</name>
    <dbReference type="NCBI Taxonomy" id="2930092"/>
    <lineage>
        <taxon>Bacteria</taxon>
        <taxon>Pseudomonadati</taxon>
        <taxon>Pseudomonadota</taxon>
        <taxon>Alphaproteobacteria</taxon>
        <taxon>Sphingomonadales</taxon>
        <taxon>Sphingomonadaceae</taxon>
        <taxon>Novosphingobium</taxon>
    </lineage>
</organism>
<reference evidence="14" key="1">
    <citation type="submission" date="2022-03" db="EMBL/GenBank/DDBJ databases">
        <title>Identification of a novel bacterium isolated from mangrove sediments.</title>
        <authorList>
            <person name="Pan X."/>
        </authorList>
    </citation>
    <scope>NUCLEOTIDE SEQUENCE</scope>
    <source>
        <strain evidence="14">B1949</strain>
    </source>
</reference>
<evidence type="ECO:0000256" key="11">
    <source>
        <dbReference type="SAM" id="SignalP"/>
    </source>
</evidence>
<dbReference type="Gene3D" id="2.40.170.20">
    <property type="entry name" value="TonB-dependent receptor, beta-barrel domain"/>
    <property type="match status" value="1"/>
</dbReference>
<evidence type="ECO:0000256" key="8">
    <source>
        <dbReference type="PROSITE-ProRule" id="PRU01360"/>
    </source>
</evidence>
<evidence type="ECO:0000256" key="4">
    <source>
        <dbReference type="ARBA" id="ARBA00022692"/>
    </source>
</evidence>
<comment type="caution">
    <text evidence="14">The sequence shown here is derived from an EMBL/GenBank/DDBJ whole genome shotgun (WGS) entry which is preliminary data.</text>
</comment>
<dbReference type="InterPro" id="IPR012910">
    <property type="entry name" value="Plug_dom"/>
</dbReference>
<evidence type="ECO:0000256" key="9">
    <source>
        <dbReference type="RuleBase" id="RU003357"/>
    </source>
</evidence>
<dbReference type="PANTHER" id="PTHR47234:SF2">
    <property type="entry name" value="TONB-DEPENDENT RECEPTOR"/>
    <property type="match status" value="1"/>
</dbReference>
<dbReference type="Pfam" id="PF00593">
    <property type="entry name" value="TonB_dep_Rec_b-barrel"/>
    <property type="match status" value="1"/>
</dbReference>
<dbReference type="PANTHER" id="PTHR47234">
    <property type="match status" value="1"/>
</dbReference>
<dbReference type="EMBL" id="JALHLF010000068">
    <property type="protein sequence ID" value="MCJ2183941.1"/>
    <property type="molecule type" value="Genomic_DNA"/>
</dbReference>
<feature type="signal peptide" evidence="11">
    <location>
        <begin position="1"/>
        <end position="27"/>
    </location>
</feature>
<dbReference type="Gene3D" id="2.170.130.10">
    <property type="entry name" value="TonB-dependent receptor, plug domain"/>
    <property type="match status" value="1"/>
</dbReference>
<keyword evidence="5 9" id="KW-0798">TonB box</keyword>
<dbReference type="Pfam" id="PF07715">
    <property type="entry name" value="Plug"/>
    <property type="match status" value="1"/>
</dbReference>
<keyword evidence="6 8" id="KW-0472">Membrane</keyword>
<evidence type="ECO:0000313" key="14">
    <source>
        <dbReference type="EMBL" id="MCJ2183941.1"/>
    </source>
</evidence>
<keyword evidence="7 8" id="KW-0998">Cell outer membrane</keyword>
<dbReference type="InterPro" id="IPR039426">
    <property type="entry name" value="TonB-dep_rcpt-like"/>
</dbReference>
<dbReference type="RefSeq" id="WP_244022273.1">
    <property type="nucleotide sequence ID" value="NZ_JALHLF010000068.1"/>
</dbReference>
<evidence type="ECO:0000256" key="2">
    <source>
        <dbReference type="ARBA" id="ARBA00022448"/>
    </source>
</evidence>
<comment type="subcellular location">
    <subcellularLocation>
        <location evidence="1 8">Cell outer membrane</location>
        <topology evidence="1 8">Multi-pass membrane protein</topology>
    </subcellularLocation>
</comment>
<dbReference type="InterPro" id="IPR000531">
    <property type="entry name" value="Beta-barrel_TonB"/>
</dbReference>
<name>A0ABT0BFZ1_9SPHN</name>
<keyword evidence="11" id="KW-0732">Signal</keyword>
<proteinExistence type="inferred from homology"/>
<gene>
    <name evidence="14" type="ORF">MTR62_14735</name>
</gene>
<feature type="domain" description="TonB-dependent receptor-like beta-barrel" evidence="12">
    <location>
        <begin position="471"/>
        <end position="982"/>
    </location>
</feature>
<evidence type="ECO:0000256" key="3">
    <source>
        <dbReference type="ARBA" id="ARBA00022452"/>
    </source>
</evidence>
<evidence type="ECO:0000256" key="7">
    <source>
        <dbReference type="ARBA" id="ARBA00023237"/>
    </source>
</evidence>
<keyword evidence="15" id="KW-1185">Reference proteome</keyword>
<keyword evidence="4 8" id="KW-0812">Transmembrane</keyword>
<feature type="domain" description="TonB-dependent receptor plug" evidence="13">
    <location>
        <begin position="67"/>
        <end position="188"/>
    </location>
</feature>
<dbReference type="SUPFAM" id="SSF56935">
    <property type="entry name" value="Porins"/>
    <property type="match status" value="1"/>
</dbReference>
<evidence type="ECO:0000259" key="13">
    <source>
        <dbReference type="Pfam" id="PF07715"/>
    </source>
</evidence>
<comment type="similarity">
    <text evidence="8 9">Belongs to the TonB-dependent receptor family.</text>
</comment>
<protein>
    <submittedName>
        <fullName evidence="14">TonB-dependent receptor</fullName>
    </submittedName>
</protein>
<keyword evidence="3 8" id="KW-1134">Transmembrane beta strand</keyword>
<keyword evidence="2 8" id="KW-0813">Transport</keyword>
<evidence type="ECO:0000256" key="6">
    <source>
        <dbReference type="ARBA" id="ARBA00023136"/>
    </source>
</evidence>
<evidence type="ECO:0000313" key="15">
    <source>
        <dbReference type="Proteomes" id="UP001162881"/>
    </source>
</evidence>
<sequence>MKTNLKKAALHGASGLALVAFLNPALAAAQDKPADSITAPTPAKDSADESTPGTAIIVTGSRLVTQRVSDQPITVVSGESLSQRGYTNIGKALTEMPGFGPPGNGVTGSQGSFGAGQTFVNLYNLGAQRTLTLINGNRFVSAGSSSIFGAVQGSPVDLGQIAPDLVERIDVVSVGGAPIYGSDAIAGTVNVILKKDYEGLSVTGSSGISQHGDAADYNVSMLAGHNFADGRGNITLNVYYDHQNGLTTADRKATGGSKTFNGVATSGDYTYARYTGGLHYPIFTNTGMPLAYDTVPVYAGSNYAGIANAAGQTLYFNKAGQLTTFNNGTPLGNGITEAGGDGFAISDYGNLLTNSQRIQGTLLAHYDLTDHMRFHGEFWLGRNQASNLADQPFYNTALFADAGDTNGNLILSTSNPFLSAADQATIKAYLANEGLSTDTFMLARANTDLSTGSFKTTTTLWRIVGGLDGDFALGDHDFTWEATVNYGHISSNTKTREIVTQNYYNALDAVLDSSGSIVCNPGYTNATIATLSSTCAPLNVFGYGNASKAALDYITALARTQQTNTQLDIVADVKGDVVTLPAGKVQFVLGYEHRRESQSFDPGAFYRGELQDDGSYVQYGNSIPITPVSGAYHTDEAFGELSIPLVSPDMGVPLVYSLDLNGAARYTRNSLTGGNWSYTAGGSYAPVQGVTLRGNYTHSFRAPSVTELFAPIGSTYETADDPCDARFIASGPNPSTRAANCAAAGLPSDFQSNIVDYTAKGTTGGNPDLENEYAKSWTAGIALAPAFIPGLQITSDYVSINISNEITQPGMTSLMNACYDASDYPNNAACDTFTRDDDGQVTDFQDNYFNIAIEKFRGVQSRIDYTLGLDRLGLPESAGALQLTANWLHTTKHYNKVGTGDQTLLLNYYYEPKDSVQGSLDWATKSFDWLWQVTYYGPSKINPNAASTTYEYSRMSPYWMVNTSIGITANEHFDLRLNVDNVFNLGIPFPNTTYSASKYYDALMGRYFRLTAKVNF</sequence>
<dbReference type="PROSITE" id="PS52016">
    <property type="entry name" value="TONB_DEPENDENT_REC_3"/>
    <property type="match status" value="1"/>
</dbReference>
<evidence type="ECO:0000256" key="1">
    <source>
        <dbReference type="ARBA" id="ARBA00004571"/>
    </source>
</evidence>
<keyword evidence="14" id="KW-0675">Receptor</keyword>
<accession>A0ABT0BFZ1</accession>
<evidence type="ECO:0000256" key="10">
    <source>
        <dbReference type="SAM" id="MobiDB-lite"/>
    </source>
</evidence>